<name>T1GY76_MEGSC</name>
<organism evidence="5 6">
    <name type="scientific">Megaselia scalaris</name>
    <name type="common">Humpbacked fly</name>
    <name type="synonym">Phora scalaris</name>
    <dbReference type="NCBI Taxonomy" id="36166"/>
    <lineage>
        <taxon>Eukaryota</taxon>
        <taxon>Metazoa</taxon>
        <taxon>Ecdysozoa</taxon>
        <taxon>Arthropoda</taxon>
        <taxon>Hexapoda</taxon>
        <taxon>Insecta</taxon>
        <taxon>Pterygota</taxon>
        <taxon>Neoptera</taxon>
        <taxon>Endopterygota</taxon>
        <taxon>Diptera</taxon>
        <taxon>Brachycera</taxon>
        <taxon>Muscomorpha</taxon>
        <taxon>Platypezoidea</taxon>
        <taxon>Phoridae</taxon>
        <taxon>Megaseliini</taxon>
        <taxon>Megaselia</taxon>
    </lineage>
</organism>
<comment type="catalytic activity">
    <reaction evidence="4">
        <text>n isopentenyl diphosphate + (2E,6E)-farnesyl diphosphate = a di-trans,poly-cis-polyprenyl diphosphate + n diphosphate</text>
        <dbReference type="Rhea" id="RHEA:53008"/>
        <dbReference type="Rhea" id="RHEA-COMP:19494"/>
        <dbReference type="ChEBI" id="CHEBI:33019"/>
        <dbReference type="ChEBI" id="CHEBI:128769"/>
        <dbReference type="ChEBI" id="CHEBI:136960"/>
        <dbReference type="ChEBI" id="CHEBI:175763"/>
        <dbReference type="EC" id="2.5.1.87"/>
    </reaction>
</comment>
<dbReference type="InterPro" id="IPR036424">
    <property type="entry name" value="UPP_synth-like_sf"/>
</dbReference>
<sequence>MDISKDMFKYSKEFVKAGVSLRLIGDQHLLPSDLKEAIEKSIESTSHCKDFILNIAFAYGSRNEMTNAFKIILNQENKSKINKKLIQENLYLNSKPDMVLRSSGESRLSDFLMCQIYDGILFFEKKLWPEIRFMDLTLLEKPTKKVRLSGYGVELYLKSTEYKSQDDS</sequence>
<dbReference type="Proteomes" id="UP000015102">
    <property type="component" value="Unassembled WGS sequence"/>
</dbReference>
<proteinExistence type="inferred from homology"/>
<evidence type="ECO:0000313" key="5">
    <source>
        <dbReference type="EnsemblMetazoa" id="MESCA008798-PA"/>
    </source>
</evidence>
<evidence type="ECO:0000256" key="4">
    <source>
        <dbReference type="ARBA" id="ARBA00047353"/>
    </source>
</evidence>
<dbReference type="SUPFAM" id="SSF64005">
    <property type="entry name" value="Undecaprenyl diphosphate synthase"/>
    <property type="match status" value="1"/>
</dbReference>
<keyword evidence="3" id="KW-0808">Transferase</keyword>
<dbReference type="STRING" id="36166.T1GY76"/>
<comment type="similarity">
    <text evidence="1">Belongs to the UPP synthase family.</text>
</comment>
<evidence type="ECO:0000256" key="3">
    <source>
        <dbReference type="ARBA" id="ARBA00022679"/>
    </source>
</evidence>
<reference evidence="6" key="1">
    <citation type="submission" date="2013-02" db="EMBL/GenBank/DDBJ databases">
        <authorList>
            <person name="Hughes D."/>
        </authorList>
    </citation>
    <scope>NUCLEOTIDE SEQUENCE</scope>
    <source>
        <strain>Durham</strain>
        <strain evidence="6">NC isolate 2 -- Noor lab</strain>
    </source>
</reference>
<dbReference type="HOGENOM" id="CLU_1590546_0_0_1"/>
<dbReference type="AlphaFoldDB" id="T1GY76"/>
<dbReference type="EnsemblMetazoa" id="MESCA008798-RA">
    <property type="protein sequence ID" value="MESCA008798-PA"/>
    <property type="gene ID" value="MESCA008798"/>
</dbReference>
<evidence type="ECO:0000256" key="2">
    <source>
        <dbReference type="ARBA" id="ARBA00012596"/>
    </source>
</evidence>
<protein>
    <recommendedName>
        <fullName evidence="2">ditrans,polycis-polyprenyl diphosphate synthase [(2E,6E)-farnesyldiphosphate specific]</fullName>
        <ecNumber evidence="2">2.5.1.87</ecNumber>
    </recommendedName>
</protein>
<accession>T1GY76</accession>
<dbReference type="EMBL" id="CAQQ02185273">
    <property type="status" value="NOT_ANNOTATED_CDS"/>
    <property type="molecule type" value="Genomic_DNA"/>
</dbReference>
<dbReference type="Pfam" id="PF01255">
    <property type="entry name" value="Prenyltransf"/>
    <property type="match status" value="1"/>
</dbReference>
<dbReference type="Gene3D" id="3.40.1180.10">
    <property type="entry name" value="Decaprenyl diphosphate synthase-like"/>
    <property type="match status" value="1"/>
</dbReference>
<reference evidence="5" key="2">
    <citation type="submission" date="2015-06" db="UniProtKB">
        <authorList>
            <consortium name="EnsemblMetazoa"/>
        </authorList>
    </citation>
    <scope>IDENTIFICATION</scope>
</reference>
<dbReference type="InterPro" id="IPR001441">
    <property type="entry name" value="UPP_synth-like"/>
</dbReference>
<dbReference type="PANTHER" id="PTHR10291">
    <property type="entry name" value="DEHYDRODOLICHYL DIPHOSPHATE SYNTHASE FAMILY MEMBER"/>
    <property type="match status" value="1"/>
</dbReference>
<dbReference type="PANTHER" id="PTHR10291:SF43">
    <property type="entry name" value="DEHYDRODOLICHYL DIPHOSPHATE SYNTHASE COMPLEX SUBUNIT DHDDS"/>
    <property type="match status" value="1"/>
</dbReference>
<dbReference type="EC" id="2.5.1.87" evidence="2"/>
<evidence type="ECO:0000313" key="6">
    <source>
        <dbReference type="Proteomes" id="UP000015102"/>
    </source>
</evidence>
<evidence type="ECO:0000256" key="1">
    <source>
        <dbReference type="ARBA" id="ARBA00005432"/>
    </source>
</evidence>
<dbReference type="GO" id="GO:0016094">
    <property type="term" value="P:polyprenol biosynthetic process"/>
    <property type="evidence" value="ECO:0007669"/>
    <property type="project" value="TreeGrafter"/>
</dbReference>
<keyword evidence="6" id="KW-1185">Reference proteome</keyword>
<dbReference type="GO" id="GO:0045547">
    <property type="term" value="F:ditrans,polycis-polyprenyl diphosphate synthase [(2E,6E)-farnesyl diphosphate specific] activity"/>
    <property type="evidence" value="ECO:0007669"/>
    <property type="project" value="UniProtKB-EC"/>
</dbReference>
<dbReference type="GO" id="GO:0005783">
    <property type="term" value="C:endoplasmic reticulum"/>
    <property type="evidence" value="ECO:0007669"/>
    <property type="project" value="TreeGrafter"/>
</dbReference>